<accession>A0A9P4M198</accession>
<gene>
    <name evidence="1" type="ORF">K490DRAFT_16374</name>
</gene>
<sequence>MGQHPTHPSSDPDTTIRVIGAGLPRTGTLSLTHALAHLLEGPVYHGGTQLTLGPTSRILTWTAILSDLPSPRNPPLLAAIATETAGYAAITDTPGAQLVPELLALYPSAIVICTVRDPDAWVRSMAALDSLSRERWWVRWVLWPVPVLRHFSRYNDVLLGGRWGDIYCDGEKEGEPYGRHVWDRHIEWLKEVVPEEKLFFFDVRDGWGPLCGVLGIEVPDGIVFPRENDGKKVEEFVGRMVWRGVWRWVGILGLVGGMAWGIW</sequence>
<reference evidence="1" key="1">
    <citation type="journal article" date="2020" name="Stud. Mycol.">
        <title>101 Dothideomycetes genomes: a test case for predicting lifestyles and emergence of pathogens.</title>
        <authorList>
            <person name="Haridas S."/>
            <person name="Albert R."/>
            <person name="Binder M."/>
            <person name="Bloem J."/>
            <person name="Labutti K."/>
            <person name="Salamov A."/>
            <person name="Andreopoulos B."/>
            <person name="Baker S."/>
            <person name="Barry K."/>
            <person name="Bills G."/>
            <person name="Bluhm B."/>
            <person name="Cannon C."/>
            <person name="Castanera R."/>
            <person name="Culley D."/>
            <person name="Daum C."/>
            <person name="Ezra D."/>
            <person name="Gonzalez J."/>
            <person name="Henrissat B."/>
            <person name="Kuo A."/>
            <person name="Liang C."/>
            <person name="Lipzen A."/>
            <person name="Lutzoni F."/>
            <person name="Magnuson J."/>
            <person name="Mondo S."/>
            <person name="Nolan M."/>
            <person name="Ohm R."/>
            <person name="Pangilinan J."/>
            <person name="Park H.-J."/>
            <person name="Ramirez L."/>
            <person name="Alfaro M."/>
            <person name="Sun H."/>
            <person name="Tritt A."/>
            <person name="Yoshinaga Y."/>
            <person name="Zwiers L.-H."/>
            <person name="Turgeon B."/>
            <person name="Goodwin S."/>
            <person name="Spatafora J."/>
            <person name="Crous P."/>
            <person name="Grigoriev I."/>
        </authorList>
    </citation>
    <scope>NUCLEOTIDE SEQUENCE</scope>
    <source>
        <strain evidence="1">CBS 121410</strain>
    </source>
</reference>
<dbReference type="SUPFAM" id="SSF52540">
    <property type="entry name" value="P-loop containing nucleoside triphosphate hydrolases"/>
    <property type="match status" value="1"/>
</dbReference>
<evidence type="ECO:0000313" key="2">
    <source>
        <dbReference type="Proteomes" id="UP000799776"/>
    </source>
</evidence>
<protein>
    <recommendedName>
        <fullName evidence="3">NAD dependent epimerase/dehydratase</fullName>
    </recommendedName>
</protein>
<dbReference type="PANTHER" id="PTHR36978:SF3">
    <property type="entry name" value="P-LOOP CONTAINING NUCLEOSIDE TRIPHOSPHATE HYDROLASE PROTEIN"/>
    <property type="match status" value="1"/>
</dbReference>
<keyword evidence="2" id="KW-1185">Reference proteome</keyword>
<dbReference type="Pfam" id="PF17784">
    <property type="entry name" value="Sulfotransfer_4"/>
    <property type="match status" value="1"/>
</dbReference>
<dbReference type="InterPro" id="IPR027417">
    <property type="entry name" value="P-loop_NTPase"/>
</dbReference>
<dbReference type="OrthoDB" id="408152at2759"/>
<evidence type="ECO:0000313" key="1">
    <source>
        <dbReference type="EMBL" id="KAF2091017.1"/>
    </source>
</evidence>
<dbReference type="Gene3D" id="3.40.50.300">
    <property type="entry name" value="P-loop containing nucleotide triphosphate hydrolases"/>
    <property type="match status" value="1"/>
</dbReference>
<dbReference type="AlphaFoldDB" id="A0A9P4M198"/>
<proteinExistence type="predicted"/>
<dbReference type="EMBL" id="ML978712">
    <property type="protein sequence ID" value="KAF2091017.1"/>
    <property type="molecule type" value="Genomic_DNA"/>
</dbReference>
<dbReference type="PANTHER" id="PTHR36978">
    <property type="entry name" value="P-LOOP CONTAINING NUCLEOTIDE TRIPHOSPHATE HYDROLASE"/>
    <property type="match status" value="1"/>
</dbReference>
<comment type="caution">
    <text evidence="1">The sequence shown here is derived from an EMBL/GenBank/DDBJ whole genome shotgun (WGS) entry which is preliminary data.</text>
</comment>
<dbReference type="InterPro" id="IPR040632">
    <property type="entry name" value="Sulfotransfer_4"/>
</dbReference>
<organism evidence="1 2">
    <name type="scientific">Saccharata proteae CBS 121410</name>
    <dbReference type="NCBI Taxonomy" id="1314787"/>
    <lineage>
        <taxon>Eukaryota</taxon>
        <taxon>Fungi</taxon>
        <taxon>Dikarya</taxon>
        <taxon>Ascomycota</taxon>
        <taxon>Pezizomycotina</taxon>
        <taxon>Dothideomycetes</taxon>
        <taxon>Dothideomycetes incertae sedis</taxon>
        <taxon>Botryosphaeriales</taxon>
        <taxon>Saccharataceae</taxon>
        <taxon>Saccharata</taxon>
    </lineage>
</organism>
<evidence type="ECO:0008006" key="3">
    <source>
        <dbReference type="Google" id="ProtNLM"/>
    </source>
</evidence>
<feature type="non-terminal residue" evidence="1">
    <location>
        <position position="263"/>
    </location>
</feature>
<dbReference type="Proteomes" id="UP000799776">
    <property type="component" value="Unassembled WGS sequence"/>
</dbReference>
<name>A0A9P4M198_9PEZI</name>